<dbReference type="InterPro" id="IPR050857">
    <property type="entry name" value="D-2-hydroxyacid_DH"/>
</dbReference>
<dbReference type="PROSITE" id="PS00670">
    <property type="entry name" value="D_2_HYDROXYACID_DH_2"/>
    <property type="match status" value="1"/>
</dbReference>
<dbReference type="CDD" id="cd12176">
    <property type="entry name" value="PGDH_3"/>
    <property type="match status" value="1"/>
</dbReference>
<dbReference type="Proteomes" id="UP000241769">
    <property type="component" value="Unassembled WGS sequence"/>
</dbReference>
<dbReference type="Pfam" id="PF00389">
    <property type="entry name" value="2-Hacid_dh"/>
    <property type="match status" value="1"/>
</dbReference>
<dbReference type="PANTHER" id="PTHR42789:SF1">
    <property type="entry name" value="D-ISOMER SPECIFIC 2-HYDROXYACID DEHYDROGENASE FAMILY PROTEIN (AFU_ORTHOLOGUE AFUA_6G10090)"/>
    <property type="match status" value="1"/>
</dbReference>
<sequence length="523" mass="57048">MLVLVICLMFQASYLLTDSAELCRMPDLAKLKHEKLVSASLRGDALLLTLRTHIIQLETNRMTDLRSTLESLTSPMLGIVRHPVGSSEEATHSYPKNKIKILLLENIHAKAVHEFQQEGFEVEIVKSSLSEEELIKKIATVHALGIRSKTKITDAVLAEAKRLLCVGCFCIGTDQVDLSAANTRGVPVFNSPFSNSRSVAELMIGEIISLARRLGDKNMQMHAGKWDKVATSCLEIRGKTLGIVGYGHIGSQLSVMAESMGMRVIFYDIEKIMPLGNAKYCHSLEELLPQADFVTLHVPNTTLTNHLMNVNTIGLMKKGSYLINASRGSVVDLEALNTALRVGHLNGAAIDVYPVEPEGNNNNWVNILQNAPNTILTPHIGGSTEEAQLAIGLELADKMIRMINSGSTQGAVNFPSVDLPYGGPGTHRILNIHKNQPGVLRNINNILGEVNVHGQFLATKDAIGYLVVDVESLASMETKKQIASLPSSIRTRILCNSFGLRYFATSAAVSLFTESSPPPSEFH</sequence>
<evidence type="ECO:0000259" key="7">
    <source>
        <dbReference type="Pfam" id="PF00389"/>
    </source>
</evidence>
<dbReference type="InterPro" id="IPR006139">
    <property type="entry name" value="D-isomer_2_OHA_DH_cat_dom"/>
</dbReference>
<keyword evidence="6" id="KW-0732">Signal</keyword>
<proteinExistence type="inferred from homology"/>
<protein>
    <submittedName>
        <fullName evidence="9">3-phosphoglycerate dehydrogenase</fullName>
    </submittedName>
</protein>
<evidence type="ECO:0000259" key="8">
    <source>
        <dbReference type="Pfam" id="PF02826"/>
    </source>
</evidence>
<reference evidence="9 10" key="1">
    <citation type="journal article" date="2018" name="Genome Biol. Evol.">
        <title>Multiple Roots of Fruiting Body Formation in Amoebozoa.</title>
        <authorList>
            <person name="Hillmann F."/>
            <person name="Forbes G."/>
            <person name="Novohradska S."/>
            <person name="Ferling I."/>
            <person name="Riege K."/>
            <person name="Groth M."/>
            <person name="Westermann M."/>
            <person name="Marz M."/>
            <person name="Spaller T."/>
            <person name="Winckler T."/>
            <person name="Schaap P."/>
            <person name="Glockner G."/>
        </authorList>
    </citation>
    <scope>NUCLEOTIDE SEQUENCE [LARGE SCALE GENOMIC DNA]</scope>
    <source>
        <strain evidence="9 10">Jena</strain>
    </source>
</reference>
<dbReference type="STRING" id="1890364.A0A2P6NL38"/>
<dbReference type="InterPro" id="IPR029753">
    <property type="entry name" value="D-isomer_DH_CS"/>
</dbReference>
<evidence type="ECO:0000256" key="2">
    <source>
        <dbReference type="ARBA" id="ARBA00022605"/>
    </source>
</evidence>
<name>A0A2P6NL38_9EUKA</name>
<dbReference type="InterPro" id="IPR045865">
    <property type="entry name" value="ACT-like_dom_sf"/>
</dbReference>
<evidence type="ECO:0000256" key="5">
    <source>
        <dbReference type="ARBA" id="ARBA00029440"/>
    </source>
</evidence>
<evidence type="ECO:0000256" key="4">
    <source>
        <dbReference type="ARBA" id="ARBA00023027"/>
    </source>
</evidence>
<dbReference type="OrthoDB" id="418179at2759"/>
<accession>A0A2P6NL38</accession>
<dbReference type="GO" id="GO:0004617">
    <property type="term" value="F:phosphoglycerate dehydrogenase activity"/>
    <property type="evidence" value="ECO:0007669"/>
    <property type="project" value="UniProtKB-ARBA"/>
</dbReference>
<organism evidence="9 10">
    <name type="scientific">Planoprotostelium fungivorum</name>
    <dbReference type="NCBI Taxonomy" id="1890364"/>
    <lineage>
        <taxon>Eukaryota</taxon>
        <taxon>Amoebozoa</taxon>
        <taxon>Evosea</taxon>
        <taxon>Variosea</taxon>
        <taxon>Cavosteliida</taxon>
        <taxon>Cavosteliaceae</taxon>
        <taxon>Planoprotostelium</taxon>
    </lineage>
</organism>
<comment type="caution">
    <text evidence="9">The sequence shown here is derived from an EMBL/GenBank/DDBJ whole genome shotgun (WGS) entry which is preliminary data.</text>
</comment>
<dbReference type="PROSITE" id="PS00065">
    <property type="entry name" value="D_2_HYDROXYACID_DH_1"/>
    <property type="match status" value="1"/>
</dbReference>
<dbReference type="Gene3D" id="3.40.50.720">
    <property type="entry name" value="NAD(P)-binding Rossmann-like Domain"/>
    <property type="match status" value="2"/>
</dbReference>
<dbReference type="Gene3D" id="3.30.70.260">
    <property type="match status" value="1"/>
</dbReference>
<feature type="signal peptide" evidence="6">
    <location>
        <begin position="1"/>
        <end position="19"/>
    </location>
</feature>
<dbReference type="InParanoid" id="A0A2P6NL38"/>
<dbReference type="AlphaFoldDB" id="A0A2P6NL38"/>
<comment type="pathway">
    <text evidence="5">Amino-acid biosynthesis.</text>
</comment>
<dbReference type="GO" id="GO:0051287">
    <property type="term" value="F:NAD binding"/>
    <property type="evidence" value="ECO:0007669"/>
    <property type="project" value="InterPro"/>
</dbReference>
<dbReference type="InterPro" id="IPR029752">
    <property type="entry name" value="D-isomer_DH_CS1"/>
</dbReference>
<dbReference type="FunCoup" id="A0A2P6NL38">
    <property type="interactions" value="305"/>
</dbReference>
<comment type="similarity">
    <text evidence="1">Belongs to the D-isomer specific 2-hydroxyacid dehydrogenase family.</text>
</comment>
<dbReference type="EMBL" id="MDYQ01000059">
    <property type="protein sequence ID" value="PRP84622.1"/>
    <property type="molecule type" value="Genomic_DNA"/>
</dbReference>
<keyword evidence="3" id="KW-0560">Oxidoreductase</keyword>
<dbReference type="InterPro" id="IPR036291">
    <property type="entry name" value="NAD(P)-bd_dom_sf"/>
</dbReference>
<dbReference type="NCBIfam" id="NF008759">
    <property type="entry name" value="PRK11790.1"/>
    <property type="match status" value="1"/>
</dbReference>
<dbReference type="SUPFAM" id="SSF55021">
    <property type="entry name" value="ACT-like"/>
    <property type="match status" value="1"/>
</dbReference>
<dbReference type="GO" id="GO:0006564">
    <property type="term" value="P:L-serine biosynthetic process"/>
    <property type="evidence" value="ECO:0007669"/>
    <property type="project" value="UniProtKB-ARBA"/>
</dbReference>
<keyword evidence="2" id="KW-0028">Amino-acid biosynthesis</keyword>
<keyword evidence="10" id="KW-1185">Reference proteome</keyword>
<feature type="chain" id="PRO_5015165516" evidence="6">
    <location>
        <begin position="20"/>
        <end position="523"/>
    </location>
</feature>
<evidence type="ECO:0000256" key="6">
    <source>
        <dbReference type="SAM" id="SignalP"/>
    </source>
</evidence>
<dbReference type="InterPro" id="IPR006140">
    <property type="entry name" value="D-isomer_DH_NAD-bd"/>
</dbReference>
<dbReference type="PANTHER" id="PTHR42789">
    <property type="entry name" value="D-ISOMER SPECIFIC 2-HYDROXYACID DEHYDROGENASE FAMILY PROTEIN (AFU_ORTHOLOGUE AFUA_6G10090)"/>
    <property type="match status" value="1"/>
</dbReference>
<keyword evidence="4" id="KW-0520">NAD</keyword>
<gene>
    <name evidence="9" type="ORF">PROFUN_07872</name>
</gene>
<feature type="domain" description="D-isomer specific 2-hydroxyacid dehydrogenase catalytic" evidence="7">
    <location>
        <begin position="101"/>
        <end position="413"/>
    </location>
</feature>
<dbReference type="Pfam" id="PF02826">
    <property type="entry name" value="2-Hacid_dh_C"/>
    <property type="match status" value="1"/>
</dbReference>
<dbReference type="PROSITE" id="PS00671">
    <property type="entry name" value="D_2_HYDROXYACID_DH_3"/>
    <property type="match status" value="1"/>
</dbReference>
<evidence type="ECO:0000256" key="3">
    <source>
        <dbReference type="ARBA" id="ARBA00023002"/>
    </source>
</evidence>
<dbReference type="GO" id="GO:0047545">
    <property type="term" value="F:(S)-2-hydroxyglutarate dehydrogenase activity"/>
    <property type="evidence" value="ECO:0007669"/>
    <property type="project" value="UniProtKB-ARBA"/>
</dbReference>
<evidence type="ECO:0000256" key="1">
    <source>
        <dbReference type="ARBA" id="ARBA00005854"/>
    </source>
</evidence>
<feature type="domain" description="D-isomer specific 2-hydroxyacid dehydrogenase NAD-binding" evidence="8">
    <location>
        <begin position="205"/>
        <end position="381"/>
    </location>
</feature>
<evidence type="ECO:0000313" key="10">
    <source>
        <dbReference type="Proteomes" id="UP000241769"/>
    </source>
</evidence>
<dbReference type="FunFam" id="3.40.50.720:FF:000041">
    <property type="entry name" value="D-3-phosphoglycerate dehydrogenase"/>
    <property type="match status" value="1"/>
</dbReference>
<dbReference type="CDD" id="cd04901">
    <property type="entry name" value="ACT_3PGDH"/>
    <property type="match status" value="1"/>
</dbReference>
<dbReference type="SUPFAM" id="SSF51735">
    <property type="entry name" value="NAD(P)-binding Rossmann-fold domains"/>
    <property type="match status" value="1"/>
</dbReference>
<dbReference type="SUPFAM" id="SSF52283">
    <property type="entry name" value="Formate/glycerate dehydrogenase catalytic domain-like"/>
    <property type="match status" value="1"/>
</dbReference>
<evidence type="ECO:0000313" key="9">
    <source>
        <dbReference type="EMBL" id="PRP84622.1"/>
    </source>
</evidence>